<name>A0A1V6PJU6_PENDC</name>
<dbReference type="AlphaFoldDB" id="A0A1V6PJU6"/>
<reference evidence="2" key="1">
    <citation type="journal article" date="2017" name="Nat. Microbiol.">
        <title>Global analysis of biosynthetic gene clusters reveals vast potential of secondary metabolite production in Penicillium species.</title>
        <authorList>
            <person name="Nielsen J.C."/>
            <person name="Grijseels S."/>
            <person name="Prigent S."/>
            <person name="Ji B."/>
            <person name="Dainat J."/>
            <person name="Nielsen K.F."/>
            <person name="Frisvad J.C."/>
            <person name="Workman M."/>
            <person name="Nielsen J."/>
        </authorList>
    </citation>
    <scope>NUCLEOTIDE SEQUENCE [LARGE SCALE GENOMIC DNA]</scope>
    <source>
        <strain evidence="2">IBT 11843</strain>
    </source>
</reference>
<gene>
    <name evidence="1" type="ORF">PENDEC_c003G07181</name>
</gene>
<evidence type="ECO:0000313" key="2">
    <source>
        <dbReference type="Proteomes" id="UP000191522"/>
    </source>
</evidence>
<dbReference type="OMA" id="ISQAYLH"/>
<dbReference type="SUPFAM" id="SSF81383">
    <property type="entry name" value="F-box domain"/>
    <property type="match status" value="1"/>
</dbReference>
<dbReference type="OrthoDB" id="4467576at2759"/>
<keyword evidence="2" id="KW-1185">Reference proteome</keyword>
<comment type="caution">
    <text evidence="1">The sequence shown here is derived from an EMBL/GenBank/DDBJ whole genome shotgun (WGS) entry which is preliminary data.</text>
</comment>
<dbReference type="EMBL" id="MDYL01000003">
    <property type="protein sequence ID" value="OQD77153.1"/>
    <property type="molecule type" value="Genomic_DNA"/>
</dbReference>
<accession>A0A1V6PJU6</accession>
<organism evidence="1 2">
    <name type="scientific">Penicillium decumbens</name>
    <dbReference type="NCBI Taxonomy" id="69771"/>
    <lineage>
        <taxon>Eukaryota</taxon>
        <taxon>Fungi</taxon>
        <taxon>Dikarya</taxon>
        <taxon>Ascomycota</taxon>
        <taxon>Pezizomycotina</taxon>
        <taxon>Eurotiomycetes</taxon>
        <taxon>Eurotiomycetidae</taxon>
        <taxon>Eurotiales</taxon>
        <taxon>Aspergillaceae</taxon>
        <taxon>Penicillium</taxon>
    </lineage>
</organism>
<dbReference type="Proteomes" id="UP000191522">
    <property type="component" value="Unassembled WGS sequence"/>
</dbReference>
<dbReference type="InterPro" id="IPR036047">
    <property type="entry name" value="F-box-like_dom_sf"/>
</dbReference>
<protein>
    <recommendedName>
        <fullName evidence="3">F-box domain-containing protein</fullName>
    </recommendedName>
</protein>
<evidence type="ECO:0008006" key="3">
    <source>
        <dbReference type="Google" id="ProtNLM"/>
    </source>
</evidence>
<sequence>MSPFFDRIRTAVSRRSKRASFILAHKESVWKRLPDNVLVLITAFLELEDIVSLVLTCRLLYHRIGKNEHAIAHAFLSLNTRGRELEDSYDDGVALSPGDDMTFISELFPPPPPEYTVGEGHDDVRYTLGYLADLKRCWSTCIRLSYHLADHVVRHHLEIDSIARPLWSSSKTEKEFVYSKAVETLQSRLLRPLAYAIFFLENSTDDGSDSGSSGRIEDISKSIERQQSVLQSPPFNNTRNIILTEHCLQLLCSTVRRLMSPEFAHSTSESWVSLLLLNSTMERIVGFFDAIAEDDGMKQATSHGHGSTWSSRQEFLWQMRKDLGHHMASLNGVSANNTDMNLVLDHVWFKAAYQEMARRGAIPHSPEELVPVLHGSTVRLDCAYCDNDDE</sequence>
<evidence type="ECO:0000313" key="1">
    <source>
        <dbReference type="EMBL" id="OQD77153.1"/>
    </source>
</evidence>
<proteinExistence type="predicted"/>